<gene>
    <name evidence="2" type="ORF">PSQ90_04370</name>
</gene>
<organism evidence="2 3">
    <name type="scientific">Devosia rhodophyticola</name>
    <dbReference type="NCBI Taxonomy" id="3026423"/>
    <lineage>
        <taxon>Bacteria</taxon>
        <taxon>Pseudomonadati</taxon>
        <taxon>Pseudomonadota</taxon>
        <taxon>Alphaproteobacteria</taxon>
        <taxon>Hyphomicrobiales</taxon>
        <taxon>Devosiaceae</taxon>
        <taxon>Devosia</taxon>
    </lineage>
</organism>
<feature type="transmembrane region" description="Helical" evidence="1">
    <location>
        <begin position="9"/>
        <end position="28"/>
    </location>
</feature>
<feature type="transmembrane region" description="Helical" evidence="1">
    <location>
        <begin position="59"/>
        <end position="76"/>
    </location>
</feature>
<feature type="transmembrane region" description="Helical" evidence="1">
    <location>
        <begin position="34"/>
        <end position="50"/>
    </location>
</feature>
<feature type="transmembrane region" description="Helical" evidence="1">
    <location>
        <begin position="198"/>
        <end position="215"/>
    </location>
</feature>
<dbReference type="Proteomes" id="UP001222118">
    <property type="component" value="Chromosome"/>
</dbReference>
<dbReference type="EMBL" id="CP118247">
    <property type="protein sequence ID" value="WDR06699.1"/>
    <property type="molecule type" value="Genomic_DNA"/>
</dbReference>
<reference evidence="2 3" key="1">
    <citation type="submission" date="2023-02" db="EMBL/GenBank/DDBJ databases">
        <title>Devosia chondri sp. nov., isolated from the phycosphere of marine algae.</title>
        <authorList>
            <person name="Kim J.M."/>
            <person name="Lee J.K."/>
            <person name="Choi B.J."/>
            <person name="Bayburt H."/>
            <person name="Jeon C.O."/>
        </authorList>
    </citation>
    <scope>NUCLEOTIDE SEQUENCE [LARGE SCALE GENOMIC DNA]</scope>
    <source>
        <strain evidence="2 3">G2-5</strain>
    </source>
</reference>
<protein>
    <recommendedName>
        <fullName evidence="4">O-antigen ligase domain-containing protein</fullName>
    </recommendedName>
</protein>
<dbReference type="RefSeq" id="WP_282212212.1">
    <property type="nucleotide sequence ID" value="NZ_CP118247.1"/>
</dbReference>
<sequence>MVAGSCGALAFRKTWIIAPLFLFVAFWINRRAETVIIISSIIAIFIVRFPQSEQLKFKLLKLISCFAIFFLLAFPLHNEANVYAWRALFNTSVAVRLQLIFDGLSGIDGTLAKSKLTAEAQAGPADASLENLIGVVSGNGLGSFAKQYGDFKYPHNIAVEIYYETGPVAFFVFFAALLFATIFIAVSTARSKNIKRNWVALSFLAAGIFFVSMKAGDITSLGRVFFFLVFAVATTNDLVKNTSKIS</sequence>
<keyword evidence="1" id="KW-0472">Membrane</keyword>
<evidence type="ECO:0000256" key="1">
    <source>
        <dbReference type="SAM" id="Phobius"/>
    </source>
</evidence>
<evidence type="ECO:0008006" key="4">
    <source>
        <dbReference type="Google" id="ProtNLM"/>
    </source>
</evidence>
<evidence type="ECO:0000313" key="2">
    <source>
        <dbReference type="EMBL" id="WDR06699.1"/>
    </source>
</evidence>
<name>A0ABY7Z0N4_9HYPH</name>
<keyword evidence="1" id="KW-0812">Transmembrane</keyword>
<accession>A0ABY7Z0N4</accession>
<feature type="transmembrane region" description="Helical" evidence="1">
    <location>
        <begin position="168"/>
        <end position="186"/>
    </location>
</feature>
<keyword evidence="1" id="KW-1133">Transmembrane helix</keyword>
<evidence type="ECO:0000313" key="3">
    <source>
        <dbReference type="Proteomes" id="UP001222118"/>
    </source>
</evidence>
<keyword evidence="3" id="KW-1185">Reference proteome</keyword>
<proteinExistence type="predicted"/>